<dbReference type="EMBL" id="QFQP01000018">
    <property type="protein sequence ID" value="PZR10190.1"/>
    <property type="molecule type" value="Genomic_DNA"/>
</dbReference>
<protein>
    <recommendedName>
        <fullName evidence="3">PBS lyase</fullName>
    </recommendedName>
</protein>
<dbReference type="Proteomes" id="UP000249061">
    <property type="component" value="Unassembled WGS sequence"/>
</dbReference>
<comment type="caution">
    <text evidence="1">The sequence shown here is derived from an EMBL/GenBank/DDBJ whole genome shotgun (WGS) entry which is preliminary data.</text>
</comment>
<evidence type="ECO:0008006" key="3">
    <source>
        <dbReference type="Google" id="ProtNLM"/>
    </source>
</evidence>
<dbReference type="SUPFAM" id="SSF48371">
    <property type="entry name" value="ARM repeat"/>
    <property type="match status" value="1"/>
</dbReference>
<evidence type="ECO:0000313" key="2">
    <source>
        <dbReference type="Proteomes" id="UP000249061"/>
    </source>
</evidence>
<dbReference type="InterPro" id="IPR016024">
    <property type="entry name" value="ARM-type_fold"/>
</dbReference>
<evidence type="ECO:0000313" key="1">
    <source>
        <dbReference type="EMBL" id="PZR10190.1"/>
    </source>
</evidence>
<dbReference type="Gene3D" id="1.25.10.10">
    <property type="entry name" value="Leucine-rich Repeat Variant"/>
    <property type="match status" value="1"/>
</dbReference>
<gene>
    <name evidence="1" type="ORF">DI536_20375</name>
</gene>
<proteinExistence type="predicted"/>
<accession>A0A2W5T417</accession>
<dbReference type="PROSITE" id="PS51257">
    <property type="entry name" value="PROKAR_LIPOPROTEIN"/>
    <property type="match status" value="1"/>
</dbReference>
<reference evidence="1 2" key="1">
    <citation type="submission" date="2017-08" db="EMBL/GenBank/DDBJ databases">
        <title>Infants hospitalized years apart are colonized by the same room-sourced microbial strains.</title>
        <authorList>
            <person name="Brooks B."/>
            <person name="Olm M.R."/>
            <person name="Firek B.A."/>
            <person name="Baker R."/>
            <person name="Thomas B.C."/>
            <person name="Morowitz M.J."/>
            <person name="Banfield J.F."/>
        </authorList>
    </citation>
    <scope>NUCLEOTIDE SEQUENCE [LARGE SCALE GENOMIC DNA]</scope>
    <source>
        <strain evidence="1">S2_003_000_R2_14</strain>
    </source>
</reference>
<name>A0A2W5T417_9BACT</name>
<dbReference type="AlphaFoldDB" id="A0A2W5T417"/>
<organism evidence="1 2">
    <name type="scientific">Archangium gephyra</name>
    <dbReference type="NCBI Taxonomy" id="48"/>
    <lineage>
        <taxon>Bacteria</taxon>
        <taxon>Pseudomonadati</taxon>
        <taxon>Myxococcota</taxon>
        <taxon>Myxococcia</taxon>
        <taxon>Myxococcales</taxon>
        <taxon>Cystobacterineae</taxon>
        <taxon>Archangiaceae</taxon>
        <taxon>Archangium</taxon>
    </lineage>
</organism>
<dbReference type="InterPro" id="IPR011989">
    <property type="entry name" value="ARM-like"/>
</dbReference>
<sequence length="290" mass="31390">MFRLTVVAALTLLCACTRGSSNPWIDRLEVDTFEGGEVISLSKEQLEKQLRERLVAAKFNVAAEGKKVPDKVKPWRVALAAGLSEPELESRTSLLQVVLELSHTGEADPILVDQRHRLAAPDGDVEALQNSIRDAFNESLDAAVRESAAVIRLDDADVSTLQAKLKDSDLAMQNAAVRLLVRKRDVAALPVLLARLSSDDVDVLRTVVGQLVELRAPEAVNPLIEAAHLKGPVFEREVVFAVSAIGGDDAEAYLDLVSSGHDDPLIRASAEQALKELRAGKTSKKPGEKE</sequence>